<dbReference type="InterPro" id="IPR046335">
    <property type="entry name" value="LacI/GalR-like_sensor"/>
</dbReference>
<keyword evidence="2" id="KW-0238">DNA-binding</keyword>
<dbReference type="Pfam" id="PF13377">
    <property type="entry name" value="Peripla_BP_3"/>
    <property type="match status" value="1"/>
</dbReference>
<dbReference type="CDD" id="cd06267">
    <property type="entry name" value="PBP1_LacI_sugar_binding-like"/>
    <property type="match status" value="1"/>
</dbReference>
<keyword evidence="3" id="KW-0804">Transcription</keyword>
<dbReference type="PROSITE" id="PS50932">
    <property type="entry name" value="HTH_LACI_2"/>
    <property type="match status" value="1"/>
</dbReference>
<dbReference type="SUPFAM" id="SSF47413">
    <property type="entry name" value="lambda repressor-like DNA-binding domains"/>
    <property type="match status" value="1"/>
</dbReference>
<dbReference type="GO" id="GO:0003700">
    <property type="term" value="F:DNA-binding transcription factor activity"/>
    <property type="evidence" value="ECO:0007669"/>
    <property type="project" value="TreeGrafter"/>
</dbReference>
<protein>
    <submittedName>
        <fullName evidence="5">LacI family transcription regulator</fullName>
    </submittedName>
</protein>
<dbReference type="GO" id="GO:0000976">
    <property type="term" value="F:transcription cis-regulatory region binding"/>
    <property type="evidence" value="ECO:0007669"/>
    <property type="project" value="TreeGrafter"/>
</dbReference>
<comment type="caution">
    <text evidence="5">The sequence shown here is derived from an EMBL/GenBank/DDBJ whole genome shotgun (WGS) entry which is preliminary data.</text>
</comment>
<dbReference type="Gene3D" id="1.10.260.40">
    <property type="entry name" value="lambda repressor-like DNA-binding domains"/>
    <property type="match status" value="1"/>
</dbReference>
<dbReference type="PROSITE" id="PS00356">
    <property type="entry name" value="HTH_LACI_1"/>
    <property type="match status" value="1"/>
</dbReference>
<evidence type="ECO:0000256" key="2">
    <source>
        <dbReference type="ARBA" id="ARBA00023125"/>
    </source>
</evidence>
<dbReference type="OrthoDB" id="4268837at2"/>
<dbReference type="RefSeq" id="WP_034630879.1">
    <property type="nucleotide sequence ID" value="NZ_AXNT01000078.1"/>
</dbReference>
<keyword evidence="6" id="KW-1185">Reference proteome</keyword>
<dbReference type="PANTHER" id="PTHR30146">
    <property type="entry name" value="LACI-RELATED TRANSCRIPTIONAL REPRESSOR"/>
    <property type="match status" value="1"/>
</dbReference>
<dbReference type="Pfam" id="PF00356">
    <property type="entry name" value="LacI"/>
    <property type="match status" value="1"/>
</dbReference>
<sequence length="347" mass="36316">MADPATSAARPTLEDVARVAGVSRATVSRVVNGRQDVAEHLQELVRDAIARTGYVPNRAARSLVTRRSGLVVVAVAGAASPHGPPDEVDFHDPFVGRAVGGILRALRPRDVDPVLMLAETDADRVRVLGHLQQGHADGALLVSTRPDDPLAPLLVDAGVPAVIFAHPAAPLPVSFVDVGNREGGALAAEHLVARGRRRLVVIEGPPDVPSAHERLAGFRDVAARHGLPDVATAPGGFSFVTGAEAMRTLLAREPALDGVFAANDLMALGAVDVLEEAGRRVPQDVSVVGFDDSALAPVARPALTSVRQPIEEMTAEMVAILLAQIDAPDRPVTESIFEATLQVRASS</sequence>
<evidence type="ECO:0000313" key="6">
    <source>
        <dbReference type="Proteomes" id="UP000029833"/>
    </source>
</evidence>
<dbReference type="STRING" id="1408250.Q760_17000"/>
<organism evidence="5 6">
    <name type="scientific">Cellulomonas cellasea DSM 20118</name>
    <dbReference type="NCBI Taxonomy" id="1408250"/>
    <lineage>
        <taxon>Bacteria</taxon>
        <taxon>Bacillati</taxon>
        <taxon>Actinomycetota</taxon>
        <taxon>Actinomycetes</taxon>
        <taxon>Micrococcales</taxon>
        <taxon>Cellulomonadaceae</taxon>
        <taxon>Cellulomonas</taxon>
    </lineage>
</organism>
<dbReference type="PRINTS" id="PR00036">
    <property type="entry name" value="HTHLACI"/>
</dbReference>
<reference evidence="5 6" key="1">
    <citation type="submission" date="2013-10" db="EMBL/GenBank/DDBJ databases">
        <authorList>
            <person name="Wang G."/>
            <person name="Zhuang W."/>
        </authorList>
    </citation>
    <scope>NUCLEOTIDE SEQUENCE [LARGE SCALE GENOMIC DNA]</scope>
    <source>
        <strain evidence="5 6">DSM 20118</strain>
    </source>
</reference>
<evidence type="ECO:0000313" key="5">
    <source>
        <dbReference type="EMBL" id="KGM01874.1"/>
    </source>
</evidence>
<accession>A0A0A0B7V7</accession>
<dbReference type="Gene3D" id="3.40.50.2300">
    <property type="match status" value="2"/>
</dbReference>
<dbReference type="CDD" id="cd01392">
    <property type="entry name" value="HTH_LacI"/>
    <property type="match status" value="1"/>
</dbReference>
<feature type="domain" description="HTH lacI-type" evidence="4">
    <location>
        <begin position="11"/>
        <end position="65"/>
    </location>
</feature>
<gene>
    <name evidence="5" type="ORF">Q760_17000</name>
</gene>
<dbReference type="EMBL" id="AXNT01000078">
    <property type="protein sequence ID" value="KGM01874.1"/>
    <property type="molecule type" value="Genomic_DNA"/>
</dbReference>
<dbReference type="InterPro" id="IPR000843">
    <property type="entry name" value="HTH_LacI"/>
</dbReference>
<dbReference type="SUPFAM" id="SSF53822">
    <property type="entry name" value="Periplasmic binding protein-like I"/>
    <property type="match status" value="1"/>
</dbReference>
<dbReference type="Proteomes" id="UP000029833">
    <property type="component" value="Unassembled WGS sequence"/>
</dbReference>
<proteinExistence type="predicted"/>
<evidence type="ECO:0000259" key="4">
    <source>
        <dbReference type="PROSITE" id="PS50932"/>
    </source>
</evidence>
<dbReference type="InterPro" id="IPR010982">
    <property type="entry name" value="Lambda_DNA-bd_dom_sf"/>
</dbReference>
<keyword evidence="1" id="KW-0805">Transcription regulation</keyword>
<dbReference type="AlphaFoldDB" id="A0A0A0B7V7"/>
<evidence type="ECO:0000256" key="3">
    <source>
        <dbReference type="ARBA" id="ARBA00023163"/>
    </source>
</evidence>
<name>A0A0A0B7V7_9CELL</name>
<dbReference type="SMART" id="SM00354">
    <property type="entry name" value="HTH_LACI"/>
    <property type="match status" value="1"/>
</dbReference>
<evidence type="ECO:0000256" key="1">
    <source>
        <dbReference type="ARBA" id="ARBA00023015"/>
    </source>
</evidence>
<dbReference type="PANTHER" id="PTHR30146:SF109">
    <property type="entry name" value="HTH-TYPE TRANSCRIPTIONAL REGULATOR GALS"/>
    <property type="match status" value="1"/>
</dbReference>
<dbReference type="InterPro" id="IPR028082">
    <property type="entry name" value="Peripla_BP_I"/>
</dbReference>